<dbReference type="EMBL" id="QHJQ01000004">
    <property type="protein sequence ID" value="PXA04352.1"/>
    <property type="molecule type" value="Genomic_DNA"/>
</dbReference>
<dbReference type="RefSeq" id="WP_110130805.1">
    <property type="nucleotide sequence ID" value="NZ_QHJQ01000004.1"/>
</dbReference>
<evidence type="ECO:0000313" key="2">
    <source>
        <dbReference type="Proteomes" id="UP000247099"/>
    </source>
</evidence>
<proteinExistence type="predicted"/>
<dbReference type="InParanoid" id="A0A317ZHC3"/>
<keyword evidence="2" id="KW-1185">Reference proteome</keyword>
<reference evidence="1 2" key="1">
    <citation type="submission" date="2018-05" db="EMBL/GenBank/DDBJ databases">
        <title>Coraliomargarita sinensis sp. nov., isolated from a marine solar saltern.</title>
        <authorList>
            <person name="Zhou L.Y."/>
        </authorList>
    </citation>
    <scope>NUCLEOTIDE SEQUENCE [LARGE SCALE GENOMIC DNA]</scope>
    <source>
        <strain evidence="1 2">WN38</strain>
    </source>
</reference>
<sequence>MTDIDDEQIPEWYAKNLIKLSNALLAYAVEKNKVQGLVADTRTYTYPEGSWQEKACISLSKTMFRGLSAKKLNKESAHYRLGYVEGFLESCFSAMAGCEISESDGKESALLEILNPASEEDDEIRTKQLEQFKDQSKLAQKHEHAEGYANGLKSFLVDEETLRYDSDSSMAYFYMLLFEDQIKLWKSWKEFHDFISEFVEGYSGENRFDACKKMGQSIGFSPNS</sequence>
<organism evidence="1 2">
    <name type="scientific">Coraliomargarita sinensis</name>
    <dbReference type="NCBI Taxonomy" id="2174842"/>
    <lineage>
        <taxon>Bacteria</taxon>
        <taxon>Pseudomonadati</taxon>
        <taxon>Verrucomicrobiota</taxon>
        <taxon>Opitutia</taxon>
        <taxon>Puniceicoccales</taxon>
        <taxon>Coraliomargaritaceae</taxon>
        <taxon>Coraliomargarita</taxon>
    </lineage>
</organism>
<accession>A0A317ZHC3</accession>
<dbReference type="Proteomes" id="UP000247099">
    <property type="component" value="Unassembled WGS sequence"/>
</dbReference>
<dbReference type="AlphaFoldDB" id="A0A317ZHC3"/>
<name>A0A317ZHC3_9BACT</name>
<protein>
    <submittedName>
        <fullName evidence="1">Uncharacterized protein</fullName>
    </submittedName>
</protein>
<evidence type="ECO:0000313" key="1">
    <source>
        <dbReference type="EMBL" id="PXA04352.1"/>
    </source>
</evidence>
<gene>
    <name evidence="1" type="ORF">DDZ13_07415</name>
</gene>
<comment type="caution">
    <text evidence="1">The sequence shown here is derived from an EMBL/GenBank/DDBJ whole genome shotgun (WGS) entry which is preliminary data.</text>
</comment>